<dbReference type="SUPFAM" id="SSF56112">
    <property type="entry name" value="Protein kinase-like (PK-like)"/>
    <property type="match status" value="1"/>
</dbReference>
<organism evidence="1">
    <name type="scientific">Thermofilum pendens</name>
    <dbReference type="NCBI Taxonomy" id="2269"/>
    <lineage>
        <taxon>Archaea</taxon>
        <taxon>Thermoproteota</taxon>
        <taxon>Thermoprotei</taxon>
        <taxon>Thermofilales</taxon>
        <taxon>Thermofilaceae</taxon>
        <taxon>Thermofilum</taxon>
    </lineage>
</organism>
<accession>A0A7C4H068</accession>
<dbReference type="AlphaFoldDB" id="A0A7C4H068"/>
<protein>
    <recommendedName>
        <fullName evidence="2">Aminoglycoside phosphotransferase domain-containing protein</fullName>
    </recommendedName>
</protein>
<sequence>MQHRYLVPLRERENCPERWVVRAGGKALCEAEICGDFIEDVIKSRLEGIRTEVFHHLGDQVDFISTLAEGATNPHAVYRIGVDKVVVKGYREVKSWNPEPLFLKHLSGRGPAPRIYAAYSYGETPLGIFVEFVEGYDPGASIYAAALSRAKGEEYSVPSSAEAVAKALGEFHSLMLDCKDPWCAPSSAGRESIESWIKRIRFYLGIIAAHGVSVASLEKLVDRSLKELKSFEGSTVLRTHQDFHFSQTLVTRENRVVIVDFEGEPARPEWASKDLEPAVRDLATLTRALSYIAFLSIAEVFEGDTSKALQALKRGEAAARRVSEWSAAVTELLAKAYVAGAPRRALPAYSTEEVLRLTLPWFVERALYETMYELEYRREMVEVAINTLEQGLPLLLLLAEHTLG</sequence>
<evidence type="ECO:0000313" key="1">
    <source>
        <dbReference type="EMBL" id="HGM46439.1"/>
    </source>
</evidence>
<comment type="caution">
    <text evidence="1">The sequence shown here is derived from an EMBL/GenBank/DDBJ whole genome shotgun (WGS) entry which is preliminary data.</text>
</comment>
<dbReference type="EMBL" id="DTBQ01000046">
    <property type="protein sequence ID" value="HGM46439.1"/>
    <property type="molecule type" value="Genomic_DNA"/>
</dbReference>
<gene>
    <name evidence="1" type="ORF">ENU21_01630</name>
</gene>
<dbReference type="Gene3D" id="3.90.1200.10">
    <property type="match status" value="1"/>
</dbReference>
<reference evidence="1" key="1">
    <citation type="journal article" date="2020" name="mSystems">
        <title>Genome- and Community-Level Interaction Insights into Carbon Utilization and Element Cycling Functions of Hydrothermarchaeota in Hydrothermal Sediment.</title>
        <authorList>
            <person name="Zhou Z."/>
            <person name="Liu Y."/>
            <person name="Xu W."/>
            <person name="Pan J."/>
            <person name="Luo Z.H."/>
            <person name="Li M."/>
        </authorList>
    </citation>
    <scope>NUCLEOTIDE SEQUENCE</scope>
    <source>
        <strain evidence="1">SpSt-649</strain>
    </source>
</reference>
<evidence type="ECO:0008006" key="2">
    <source>
        <dbReference type="Google" id="ProtNLM"/>
    </source>
</evidence>
<dbReference type="InterPro" id="IPR011009">
    <property type="entry name" value="Kinase-like_dom_sf"/>
</dbReference>
<proteinExistence type="predicted"/>
<name>A0A7C4H068_THEPE</name>